<feature type="region of interest" description="Disordered" evidence="1">
    <location>
        <begin position="21"/>
        <end position="46"/>
    </location>
</feature>
<evidence type="ECO:0000313" key="2">
    <source>
        <dbReference type="EMBL" id="KZP33765.1"/>
    </source>
</evidence>
<feature type="compositionally biased region" description="Low complexity" evidence="1">
    <location>
        <begin position="27"/>
        <end position="37"/>
    </location>
</feature>
<evidence type="ECO:0000256" key="1">
    <source>
        <dbReference type="SAM" id="MobiDB-lite"/>
    </source>
</evidence>
<dbReference type="EMBL" id="KV417481">
    <property type="protein sequence ID" value="KZP33765.1"/>
    <property type="molecule type" value="Genomic_DNA"/>
</dbReference>
<dbReference type="OrthoDB" id="2641813at2759"/>
<evidence type="ECO:0008006" key="4">
    <source>
        <dbReference type="Google" id="ProtNLM"/>
    </source>
</evidence>
<reference evidence="2 3" key="1">
    <citation type="journal article" date="2016" name="Mol. Biol. Evol.">
        <title>Comparative Genomics of Early-Diverging Mushroom-Forming Fungi Provides Insights into the Origins of Lignocellulose Decay Capabilities.</title>
        <authorList>
            <person name="Nagy L.G."/>
            <person name="Riley R."/>
            <person name="Tritt A."/>
            <person name="Adam C."/>
            <person name="Daum C."/>
            <person name="Floudas D."/>
            <person name="Sun H."/>
            <person name="Yadav J.S."/>
            <person name="Pangilinan J."/>
            <person name="Larsson K.H."/>
            <person name="Matsuura K."/>
            <person name="Barry K."/>
            <person name="Labutti K."/>
            <person name="Kuo R."/>
            <person name="Ohm R.A."/>
            <person name="Bhattacharya S.S."/>
            <person name="Shirouzu T."/>
            <person name="Yoshinaga Y."/>
            <person name="Martin F.M."/>
            <person name="Grigoriev I.V."/>
            <person name="Hibbett D.S."/>
        </authorList>
    </citation>
    <scope>NUCLEOTIDE SEQUENCE [LARGE SCALE GENOMIC DNA]</scope>
    <source>
        <strain evidence="2 3">CBS 109695</strain>
    </source>
</reference>
<gene>
    <name evidence="2" type="ORF">FIBSPDRAFT_881291</name>
</gene>
<evidence type="ECO:0000313" key="3">
    <source>
        <dbReference type="Proteomes" id="UP000076532"/>
    </source>
</evidence>
<accession>A0A166WHP4</accession>
<dbReference type="STRING" id="436010.A0A166WHP4"/>
<protein>
    <recommendedName>
        <fullName evidence="4">DDE Tnp4 domain-containing protein</fullName>
    </recommendedName>
</protein>
<organism evidence="2 3">
    <name type="scientific">Athelia psychrophila</name>
    <dbReference type="NCBI Taxonomy" id="1759441"/>
    <lineage>
        <taxon>Eukaryota</taxon>
        <taxon>Fungi</taxon>
        <taxon>Dikarya</taxon>
        <taxon>Basidiomycota</taxon>
        <taxon>Agaricomycotina</taxon>
        <taxon>Agaricomycetes</taxon>
        <taxon>Agaricomycetidae</taxon>
        <taxon>Atheliales</taxon>
        <taxon>Atheliaceae</taxon>
        <taxon>Athelia</taxon>
    </lineage>
</organism>
<proteinExistence type="predicted"/>
<dbReference type="AlphaFoldDB" id="A0A166WHP4"/>
<sequence length="214" mass="24129">MDALEAAYAVSQVLEAEAMLVDSDTNSSSSGSSSSSSSDEEMQPSRSETILDDMADLYSRHYLNERRDIPKTQDNLHLLLHTYKDDFPDIFRSYVPHLVALWAGVGYGTVNLVTKRVMTAICREEFRRSTLHWPNDAEKEAARAWVEENSCPGWRGGWLMVDGTLVPLYARPGFFGNTWFDRKSNYSMNVQSTRCYSMGGDPNSEGAQDPPRPR</sequence>
<dbReference type="Proteomes" id="UP000076532">
    <property type="component" value="Unassembled WGS sequence"/>
</dbReference>
<name>A0A166WHP4_9AGAM</name>
<keyword evidence="3" id="KW-1185">Reference proteome</keyword>